<feature type="region of interest" description="Disordered" evidence="1">
    <location>
        <begin position="31"/>
        <end position="77"/>
    </location>
</feature>
<accession>A0AAN6N7T6</accession>
<dbReference type="EMBL" id="MU853792">
    <property type="protein sequence ID" value="KAK3940756.1"/>
    <property type="molecule type" value="Genomic_DNA"/>
</dbReference>
<dbReference type="AlphaFoldDB" id="A0AAN6N7T6"/>
<feature type="compositionally biased region" description="Polar residues" evidence="1">
    <location>
        <begin position="31"/>
        <end position="43"/>
    </location>
</feature>
<evidence type="ECO:0000313" key="3">
    <source>
        <dbReference type="Proteomes" id="UP001303473"/>
    </source>
</evidence>
<keyword evidence="3" id="KW-1185">Reference proteome</keyword>
<comment type="caution">
    <text evidence="2">The sequence shown here is derived from an EMBL/GenBank/DDBJ whole genome shotgun (WGS) entry which is preliminary data.</text>
</comment>
<reference evidence="3" key="1">
    <citation type="journal article" date="2023" name="Mol. Phylogenet. Evol.">
        <title>Genome-scale phylogeny and comparative genomics of the fungal order Sordariales.</title>
        <authorList>
            <person name="Hensen N."/>
            <person name="Bonometti L."/>
            <person name="Westerberg I."/>
            <person name="Brannstrom I.O."/>
            <person name="Guillou S."/>
            <person name="Cros-Aarteil S."/>
            <person name="Calhoun S."/>
            <person name="Haridas S."/>
            <person name="Kuo A."/>
            <person name="Mondo S."/>
            <person name="Pangilinan J."/>
            <person name="Riley R."/>
            <person name="LaButti K."/>
            <person name="Andreopoulos B."/>
            <person name="Lipzen A."/>
            <person name="Chen C."/>
            <person name="Yan M."/>
            <person name="Daum C."/>
            <person name="Ng V."/>
            <person name="Clum A."/>
            <person name="Steindorff A."/>
            <person name="Ohm R.A."/>
            <person name="Martin F."/>
            <person name="Silar P."/>
            <person name="Natvig D.O."/>
            <person name="Lalanne C."/>
            <person name="Gautier V."/>
            <person name="Ament-Velasquez S.L."/>
            <person name="Kruys A."/>
            <person name="Hutchinson M.I."/>
            <person name="Powell A.J."/>
            <person name="Barry K."/>
            <person name="Miller A.N."/>
            <person name="Grigoriev I.V."/>
            <person name="Debuchy R."/>
            <person name="Gladieux P."/>
            <person name="Hiltunen Thoren M."/>
            <person name="Johannesson H."/>
        </authorList>
    </citation>
    <scope>NUCLEOTIDE SEQUENCE [LARGE SCALE GENOMIC DNA]</scope>
    <source>
        <strain evidence="3">CBS 340.73</strain>
    </source>
</reference>
<dbReference type="Proteomes" id="UP001303473">
    <property type="component" value="Unassembled WGS sequence"/>
</dbReference>
<evidence type="ECO:0000256" key="1">
    <source>
        <dbReference type="SAM" id="MobiDB-lite"/>
    </source>
</evidence>
<organism evidence="2 3">
    <name type="scientific">Diplogelasinospora grovesii</name>
    <dbReference type="NCBI Taxonomy" id="303347"/>
    <lineage>
        <taxon>Eukaryota</taxon>
        <taxon>Fungi</taxon>
        <taxon>Dikarya</taxon>
        <taxon>Ascomycota</taxon>
        <taxon>Pezizomycotina</taxon>
        <taxon>Sordariomycetes</taxon>
        <taxon>Sordariomycetidae</taxon>
        <taxon>Sordariales</taxon>
        <taxon>Diplogelasinosporaceae</taxon>
        <taxon>Diplogelasinospora</taxon>
    </lineage>
</organism>
<evidence type="ECO:0000313" key="2">
    <source>
        <dbReference type="EMBL" id="KAK3940756.1"/>
    </source>
</evidence>
<sequence>MATTTGTTTQQDYLRDYNIRLTGGESIPQLQEQVEQSLRTQPSSQPPIENPLGWDTEHRQVPPYRPVNTELDRDQRPWGSNGVESAFVFTMLHGVWLKATVNWLWRKTGGKVDDRIFTTKIGGEI</sequence>
<proteinExistence type="predicted"/>
<protein>
    <submittedName>
        <fullName evidence="2">Uncharacterized protein</fullName>
    </submittedName>
</protein>
<name>A0AAN6N7T6_9PEZI</name>
<gene>
    <name evidence="2" type="ORF">QBC46DRAFT_449280</name>
</gene>